<protein>
    <submittedName>
        <fullName evidence="1">Uncharacterized protein</fullName>
    </submittedName>
</protein>
<accession>A0A9D4C391</accession>
<comment type="caution">
    <text evidence="1">The sequence shown here is derived from an EMBL/GenBank/DDBJ whole genome shotgun (WGS) entry which is preliminary data.</text>
</comment>
<reference evidence="1" key="1">
    <citation type="journal article" date="2019" name="bioRxiv">
        <title>The Genome of the Zebra Mussel, Dreissena polymorpha: A Resource for Invasive Species Research.</title>
        <authorList>
            <person name="McCartney M.A."/>
            <person name="Auch B."/>
            <person name="Kono T."/>
            <person name="Mallez S."/>
            <person name="Zhang Y."/>
            <person name="Obille A."/>
            <person name="Becker A."/>
            <person name="Abrahante J.E."/>
            <person name="Garbe J."/>
            <person name="Badalamenti J.P."/>
            <person name="Herman A."/>
            <person name="Mangelson H."/>
            <person name="Liachko I."/>
            <person name="Sullivan S."/>
            <person name="Sone E.D."/>
            <person name="Koren S."/>
            <person name="Silverstein K.A.T."/>
            <person name="Beckman K.B."/>
            <person name="Gohl D.M."/>
        </authorList>
    </citation>
    <scope>NUCLEOTIDE SEQUENCE</scope>
    <source>
        <strain evidence="1">Duluth1</strain>
        <tissue evidence="1">Whole animal</tissue>
    </source>
</reference>
<dbReference type="EMBL" id="JAIWYP010000013">
    <property type="protein sequence ID" value="KAH3716332.1"/>
    <property type="molecule type" value="Genomic_DNA"/>
</dbReference>
<proteinExistence type="predicted"/>
<dbReference type="AlphaFoldDB" id="A0A9D4C391"/>
<sequence>MYRSYTGTLPAFIRAPPGDNRALPYLCRSLCGPRLFSVPSRLSPVQRRSLPVLPGDSRFEV</sequence>
<reference evidence="1" key="2">
    <citation type="submission" date="2020-11" db="EMBL/GenBank/DDBJ databases">
        <authorList>
            <person name="McCartney M.A."/>
            <person name="Auch B."/>
            <person name="Kono T."/>
            <person name="Mallez S."/>
            <person name="Becker A."/>
            <person name="Gohl D.M."/>
            <person name="Silverstein K.A.T."/>
            <person name="Koren S."/>
            <person name="Bechman K.B."/>
            <person name="Herman A."/>
            <person name="Abrahante J.E."/>
            <person name="Garbe J."/>
        </authorList>
    </citation>
    <scope>NUCLEOTIDE SEQUENCE</scope>
    <source>
        <strain evidence="1">Duluth1</strain>
        <tissue evidence="1">Whole animal</tissue>
    </source>
</reference>
<name>A0A9D4C391_DREPO</name>
<keyword evidence="2" id="KW-1185">Reference proteome</keyword>
<dbReference type="Proteomes" id="UP000828390">
    <property type="component" value="Unassembled WGS sequence"/>
</dbReference>
<evidence type="ECO:0000313" key="2">
    <source>
        <dbReference type="Proteomes" id="UP000828390"/>
    </source>
</evidence>
<organism evidence="1 2">
    <name type="scientific">Dreissena polymorpha</name>
    <name type="common">Zebra mussel</name>
    <name type="synonym">Mytilus polymorpha</name>
    <dbReference type="NCBI Taxonomy" id="45954"/>
    <lineage>
        <taxon>Eukaryota</taxon>
        <taxon>Metazoa</taxon>
        <taxon>Spiralia</taxon>
        <taxon>Lophotrochozoa</taxon>
        <taxon>Mollusca</taxon>
        <taxon>Bivalvia</taxon>
        <taxon>Autobranchia</taxon>
        <taxon>Heteroconchia</taxon>
        <taxon>Euheterodonta</taxon>
        <taxon>Imparidentia</taxon>
        <taxon>Neoheterodontei</taxon>
        <taxon>Myida</taxon>
        <taxon>Dreissenoidea</taxon>
        <taxon>Dreissenidae</taxon>
        <taxon>Dreissena</taxon>
    </lineage>
</organism>
<gene>
    <name evidence="1" type="ORF">DPMN_059053</name>
</gene>
<evidence type="ECO:0000313" key="1">
    <source>
        <dbReference type="EMBL" id="KAH3716332.1"/>
    </source>
</evidence>